<evidence type="ECO:0000256" key="2">
    <source>
        <dbReference type="ARBA" id="ARBA00022741"/>
    </source>
</evidence>
<keyword evidence="9" id="KW-0378">Hydrolase</keyword>
<dbReference type="Pfam" id="PF00004">
    <property type="entry name" value="AAA"/>
    <property type="match status" value="1"/>
</dbReference>
<dbReference type="PROSITE" id="PS00871">
    <property type="entry name" value="CLPAB_2"/>
    <property type="match status" value="1"/>
</dbReference>
<dbReference type="InterPro" id="IPR028299">
    <property type="entry name" value="ClpA/B_CS2"/>
</dbReference>
<comment type="caution">
    <text evidence="9">The sequence shown here is derived from an EMBL/GenBank/DDBJ whole genome shotgun (WGS) entry which is preliminary data.</text>
</comment>
<dbReference type="PANTHER" id="PTHR11638">
    <property type="entry name" value="ATP-DEPENDENT CLP PROTEASE"/>
    <property type="match status" value="1"/>
</dbReference>
<dbReference type="RefSeq" id="WP_085053254.1">
    <property type="nucleotide sequence ID" value="NZ_LNQR01000100.1"/>
</dbReference>
<feature type="region of interest" description="Disordered" evidence="6">
    <location>
        <begin position="144"/>
        <end position="168"/>
    </location>
</feature>
<dbReference type="SUPFAM" id="SSF81923">
    <property type="entry name" value="Double Clp-N motif"/>
    <property type="match status" value="1"/>
</dbReference>
<dbReference type="InterPro" id="IPR013461">
    <property type="entry name" value="ClpA"/>
</dbReference>
<evidence type="ECO:0000256" key="1">
    <source>
        <dbReference type="ARBA" id="ARBA00022737"/>
    </source>
</evidence>
<feature type="compositionally biased region" description="Polar residues" evidence="6">
    <location>
        <begin position="144"/>
        <end position="154"/>
    </location>
</feature>
<keyword evidence="4 5" id="KW-0143">Chaperone</keyword>
<evidence type="ECO:0000256" key="6">
    <source>
        <dbReference type="SAM" id="MobiDB-lite"/>
    </source>
</evidence>
<dbReference type="InterPro" id="IPR041546">
    <property type="entry name" value="ClpA/ClpB_AAA_lid"/>
</dbReference>
<dbReference type="Gene3D" id="1.10.8.60">
    <property type="match status" value="2"/>
</dbReference>
<dbReference type="Pfam" id="PF02861">
    <property type="entry name" value="Clp_N"/>
    <property type="match status" value="1"/>
</dbReference>
<dbReference type="Pfam" id="PF17871">
    <property type="entry name" value="AAA_lid_9"/>
    <property type="match status" value="1"/>
</dbReference>
<keyword evidence="9" id="KW-0645">Protease</keyword>
<dbReference type="SMART" id="SM01086">
    <property type="entry name" value="ClpB_D2-small"/>
    <property type="match status" value="1"/>
</dbReference>
<keyword evidence="1" id="KW-0677">Repeat</keyword>
<reference evidence="9 10" key="1">
    <citation type="submission" date="2015-11" db="EMBL/GenBank/DDBJ databases">
        <authorList>
            <person name="Lin W."/>
        </authorList>
    </citation>
    <scope>NUCLEOTIDE SEQUENCE [LARGE SCALE GENOMIC DNA]</scope>
    <source>
        <strain evidence="9 10">HCH-1</strain>
    </source>
</reference>
<evidence type="ECO:0000259" key="7">
    <source>
        <dbReference type="SMART" id="SM00382"/>
    </source>
</evidence>
<dbReference type="PANTHER" id="PTHR11638:SF111">
    <property type="entry name" value="ATP-DEPENDENT CLP PROTEASE ATP-BINDING SUBUNIT CLPA"/>
    <property type="match status" value="1"/>
</dbReference>
<gene>
    <name evidence="9" type="primary">clpA</name>
    <name evidence="9" type="ORF">ASN18_2598</name>
</gene>
<dbReference type="CDD" id="cd00009">
    <property type="entry name" value="AAA"/>
    <property type="match status" value="1"/>
</dbReference>
<feature type="domain" description="AAA+ ATPase" evidence="7">
    <location>
        <begin position="209"/>
        <end position="355"/>
    </location>
</feature>
<dbReference type="Gene3D" id="3.40.50.300">
    <property type="entry name" value="P-loop containing nucleotide triphosphate hydrolases"/>
    <property type="match status" value="2"/>
</dbReference>
<dbReference type="GO" id="GO:0006508">
    <property type="term" value="P:proteolysis"/>
    <property type="evidence" value="ECO:0007669"/>
    <property type="project" value="UniProtKB-KW"/>
</dbReference>
<dbReference type="PRINTS" id="PR00300">
    <property type="entry name" value="CLPPROTEASEA"/>
</dbReference>
<dbReference type="NCBIfam" id="TIGR02639">
    <property type="entry name" value="ClpA"/>
    <property type="match status" value="1"/>
</dbReference>
<dbReference type="SUPFAM" id="SSF52540">
    <property type="entry name" value="P-loop containing nucleoside triphosphate hydrolases"/>
    <property type="match status" value="2"/>
</dbReference>
<dbReference type="EMBL" id="LNQR01000100">
    <property type="protein sequence ID" value="KWT81174.1"/>
    <property type="molecule type" value="Genomic_DNA"/>
</dbReference>
<dbReference type="InterPro" id="IPR027417">
    <property type="entry name" value="P-loop_NTPase"/>
</dbReference>
<name>A0ABR5SCI8_9BACT</name>
<evidence type="ECO:0000313" key="10">
    <source>
        <dbReference type="Proteomes" id="UP000060487"/>
    </source>
</evidence>
<comment type="similarity">
    <text evidence="5">Belongs to the ClpA/ClpB family.</text>
</comment>
<dbReference type="GO" id="GO:0005524">
    <property type="term" value="F:ATP binding"/>
    <property type="evidence" value="ECO:0007669"/>
    <property type="project" value="UniProtKB-KW"/>
</dbReference>
<evidence type="ECO:0000256" key="4">
    <source>
        <dbReference type="ARBA" id="ARBA00023186"/>
    </source>
</evidence>
<dbReference type="InterPro" id="IPR003593">
    <property type="entry name" value="AAA+_ATPase"/>
</dbReference>
<dbReference type="Pfam" id="PF10431">
    <property type="entry name" value="ClpB_D2-small"/>
    <property type="match status" value="1"/>
</dbReference>
<keyword evidence="10" id="KW-1185">Reference proteome</keyword>
<feature type="domain" description="Clp ATPase C-terminal" evidence="8">
    <location>
        <begin position="656"/>
        <end position="745"/>
    </location>
</feature>
<dbReference type="Gene3D" id="1.10.1780.10">
    <property type="entry name" value="Clp, N-terminal domain"/>
    <property type="match status" value="1"/>
</dbReference>
<dbReference type="InterPro" id="IPR050130">
    <property type="entry name" value="ClpA_ClpB"/>
</dbReference>
<dbReference type="Proteomes" id="UP000060487">
    <property type="component" value="Unassembled WGS sequence"/>
</dbReference>
<evidence type="ECO:0000256" key="3">
    <source>
        <dbReference type="ARBA" id="ARBA00022840"/>
    </source>
</evidence>
<dbReference type="PROSITE" id="PS00870">
    <property type="entry name" value="CLPAB_1"/>
    <property type="match status" value="1"/>
</dbReference>
<dbReference type="Pfam" id="PF07724">
    <property type="entry name" value="AAA_2"/>
    <property type="match status" value="1"/>
</dbReference>
<organism evidence="9 10">
    <name type="scientific">Candidatus Magnetominusculus xianensis</name>
    <dbReference type="NCBI Taxonomy" id="1748249"/>
    <lineage>
        <taxon>Bacteria</taxon>
        <taxon>Pseudomonadati</taxon>
        <taxon>Nitrospirota</taxon>
        <taxon>Nitrospiria</taxon>
        <taxon>Nitrospirales</taxon>
        <taxon>Nitrospiraceae</taxon>
        <taxon>Candidatus Magnetominusculus</taxon>
    </lineage>
</organism>
<protein>
    <submittedName>
        <fullName evidence="9">ATP-dependent Clp protease ATP-binding subunit ClpA</fullName>
    </submittedName>
</protein>
<sequence>MINKELEISLEATIREAKGRHHEYLSIEHILFAVLHDEKGIEIITSCGGSVDKLKLMLRDFFGEKIPKISEDKDEFPQPTVGFHRVLQRALMHIQSSGKVEVDAGDLLASIFIETDSYAVFFLKKENITKLDVLNYISHGISKVSPSSEEQQQENGDHDDTGPAVKPQHQPIKQFTVNLIDKASKGDIDPIVGREPELQRMIQILSRRKKNNPVFVGEPGVGKTAIVEGLALKIYKQEVPVSLSTTKLYLLDMGGLIAGTKFRGEFEARLKATIESLKKMKNAILFIDEIHTVIGAGATSGGSLDASNILKPALNSGKLRCIGATTYEEYKNYFDKDRALSRRFQKIELAEPSIDETYKILSGLKSSYEKFHNVKYTSKALRAASELSAKYINDKYLPDKAIDVIDEAGAYMKLNSPDHHTVGPLEIERVVSKIAKIPVRSVTTSEADKLKTLEARLKSKVFGQDGAINSLVTAIKRSRAGLGAIDKPTGSFLFTGPTGVGKTEIAKQLAEALGISFLRFDMSEYMEKHTVARLIGAPPGYVGFDQGGLLTDTVRKTPYCVVLFDEIEKAHPDVFNILLQIMDYATLTDNNGKKADFRNVIVIMTSNAGSQEMDKNAIGFGDRTKDTASKGKDALSKIFSPEFRNRLDDTLHFNPLNHEIMLLVVDKFIGELVGQLHKKKVSIDVSDELRQRLAEKGYDRRYGARPLGRVIQTEIKTPLSEEILFGRLQKGGKVSIDINAGKIDFTYEIQSENR</sequence>
<dbReference type="CDD" id="cd19499">
    <property type="entry name" value="RecA-like_ClpB_Hsp104-like"/>
    <property type="match status" value="1"/>
</dbReference>
<dbReference type="InterPro" id="IPR019489">
    <property type="entry name" value="Clp_ATPase_C"/>
</dbReference>
<dbReference type="InterPro" id="IPR036628">
    <property type="entry name" value="Clp_N_dom_sf"/>
</dbReference>
<dbReference type="InterPro" id="IPR018368">
    <property type="entry name" value="ClpA/B_CS1"/>
</dbReference>
<evidence type="ECO:0000313" key="9">
    <source>
        <dbReference type="EMBL" id="KWT81174.1"/>
    </source>
</evidence>
<accession>A0ABR5SCI8</accession>
<evidence type="ECO:0000259" key="8">
    <source>
        <dbReference type="SMART" id="SM01086"/>
    </source>
</evidence>
<dbReference type="InterPro" id="IPR001270">
    <property type="entry name" value="ClpA/B"/>
</dbReference>
<dbReference type="SMART" id="SM00382">
    <property type="entry name" value="AAA"/>
    <property type="match status" value="2"/>
</dbReference>
<keyword evidence="3 5" id="KW-0067">ATP-binding</keyword>
<feature type="domain" description="AAA+ ATPase" evidence="7">
    <location>
        <begin position="488"/>
        <end position="657"/>
    </location>
</feature>
<keyword evidence="2 5" id="KW-0547">Nucleotide-binding</keyword>
<evidence type="ECO:0000256" key="5">
    <source>
        <dbReference type="RuleBase" id="RU004432"/>
    </source>
</evidence>
<dbReference type="InterPro" id="IPR003959">
    <property type="entry name" value="ATPase_AAA_core"/>
</dbReference>
<dbReference type="GO" id="GO:0008233">
    <property type="term" value="F:peptidase activity"/>
    <property type="evidence" value="ECO:0007669"/>
    <property type="project" value="UniProtKB-KW"/>
</dbReference>
<proteinExistence type="inferred from homology"/>
<dbReference type="InterPro" id="IPR004176">
    <property type="entry name" value="Clp_R_N"/>
</dbReference>